<evidence type="ECO:0000256" key="17">
    <source>
        <dbReference type="PIRSR" id="PIRSR605959-2"/>
    </source>
</evidence>
<dbReference type="PANTHER" id="PTHR43069">
    <property type="entry name" value="FUMARYLACETOACETASE"/>
    <property type="match status" value="1"/>
</dbReference>
<feature type="binding site" evidence="18">
    <location>
        <position position="989"/>
    </location>
    <ligand>
        <name>Mg(2+)</name>
        <dbReference type="ChEBI" id="CHEBI:18420"/>
    </ligand>
</feature>
<keyword evidence="11 18" id="KW-0460">Magnesium</keyword>
<feature type="binding site" evidence="18">
    <location>
        <position position="969"/>
    </location>
    <ligand>
        <name>Ca(2+)</name>
        <dbReference type="ChEBI" id="CHEBI:29108"/>
    </ligand>
</feature>
<evidence type="ECO:0000256" key="4">
    <source>
        <dbReference type="ARBA" id="ARBA00004782"/>
    </source>
</evidence>
<comment type="similarity">
    <text evidence="5">Belongs to the FAH family.</text>
</comment>
<dbReference type="EC" id="3.7.1.2" evidence="6"/>
<dbReference type="SUPFAM" id="SSF56529">
    <property type="entry name" value="FAH"/>
    <property type="match status" value="1"/>
</dbReference>
<comment type="cofactor">
    <cofactor evidence="2 18">
        <name>Ca(2+)</name>
        <dbReference type="ChEBI" id="CHEBI:29108"/>
    </cofactor>
</comment>
<evidence type="ECO:0000256" key="7">
    <source>
        <dbReference type="ARBA" id="ARBA00014741"/>
    </source>
</evidence>
<name>A0A7R9A8U9_9CRUS</name>
<feature type="domain" description="Fumarylacetoacetase-like C-terminal" evidence="20">
    <location>
        <begin position="886"/>
        <end position="1089"/>
    </location>
</feature>
<gene>
    <name evidence="23" type="ORF">DSTB1V02_LOCUS9319</name>
</gene>
<dbReference type="GO" id="GO:1902000">
    <property type="term" value="P:homogentisate catabolic process"/>
    <property type="evidence" value="ECO:0007669"/>
    <property type="project" value="TreeGrafter"/>
</dbReference>
<protein>
    <recommendedName>
        <fullName evidence="7">Fumarylacetoacetase</fullName>
        <ecNumber evidence="6">3.7.1.2</ecNumber>
    </recommendedName>
    <alternativeName>
        <fullName evidence="14">Beta-diketonase</fullName>
    </alternativeName>
    <alternativeName>
        <fullName evidence="15">Fumarylacetoacetate hydrolase</fullName>
    </alternativeName>
</protein>
<dbReference type="NCBIfam" id="TIGR01266">
    <property type="entry name" value="fum_ac_acetase"/>
    <property type="match status" value="1"/>
</dbReference>
<dbReference type="OrthoDB" id="9971669at2759"/>
<dbReference type="Pfam" id="PF09298">
    <property type="entry name" value="FAA_hydrolase_N"/>
    <property type="match status" value="1"/>
</dbReference>
<feature type="binding site" evidence="18">
    <location>
        <position position="862"/>
    </location>
    <ligand>
        <name>Ca(2+)</name>
        <dbReference type="ChEBI" id="CHEBI:29108"/>
    </ligand>
</feature>
<dbReference type="PANTHER" id="PTHR43069:SF2">
    <property type="entry name" value="FUMARYLACETOACETASE"/>
    <property type="match status" value="1"/>
</dbReference>
<dbReference type="EMBL" id="LR901860">
    <property type="protein sequence ID" value="CAD7249528.1"/>
    <property type="molecule type" value="Genomic_DNA"/>
</dbReference>
<feature type="binding site" evidence="18">
    <location>
        <position position="969"/>
    </location>
    <ligand>
        <name>Mg(2+)</name>
        <dbReference type="ChEBI" id="CHEBI:18420"/>
    </ligand>
</feature>
<dbReference type="FunFam" id="3.90.850.10:FF:000004">
    <property type="entry name" value="Fumarylacetoacetase"/>
    <property type="match status" value="1"/>
</dbReference>
<evidence type="ECO:0000256" key="19">
    <source>
        <dbReference type="SAM" id="MobiDB-lite"/>
    </source>
</evidence>
<evidence type="ECO:0000256" key="9">
    <source>
        <dbReference type="ARBA" id="ARBA00022801"/>
    </source>
</evidence>
<dbReference type="InterPro" id="IPR011234">
    <property type="entry name" value="Fumarylacetoacetase-like_C"/>
</dbReference>
<evidence type="ECO:0000256" key="1">
    <source>
        <dbReference type="ARBA" id="ARBA00000353"/>
    </source>
</evidence>
<dbReference type="Gene3D" id="2.30.30.230">
    <property type="entry name" value="Fumarylacetoacetase, N-terminal domain"/>
    <property type="match status" value="1"/>
</dbReference>
<evidence type="ECO:0000313" key="24">
    <source>
        <dbReference type="Proteomes" id="UP000677054"/>
    </source>
</evidence>
<feature type="binding site" evidence="17">
    <location>
        <position position="980"/>
    </location>
    <ligand>
        <name>substrate</name>
    </ligand>
</feature>
<evidence type="ECO:0000256" key="15">
    <source>
        <dbReference type="ARBA" id="ARBA00031740"/>
    </source>
</evidence>
<comment type="catalytic activity">
    <reaction evidence="1">
        <text>4-fumarylacetoacetate + H2O = acetoacetate + fumarate + H(+)</text>
        <dbReference type="Rhea" id="RHEA:10244"/>
        <dbReference type="ChEBI" id="CHEBI:13705"/>
        <dbReference type="ChEBI" id="CHEBI:15377"/>
        <dbReference type="ChEBI" id="CHEBI:15378"/>
        <dbReference type="ChEBI" id="CHEBI:18034"/>
        <dbReference type="ChEBI" id="CHEBI:29806"/>
        <dbReference type="EC" id="3.7.1.2"/>
    </reaction>
</comment>
<feature type="compositionally biased region" description="Basic residues" evidence="19">
    <location>
        <begin position="12"/>
        <end position="23"/>
    </location>
</feature>
<dbReference type="Gene3D" id="3.90.850.10">
    <property type="entry name" value="Fumarylacetoacetase-like, C-terminal domain"/>
    <property type="match status" value="1"/>
</dbReference>
<feature type="compositionally biased region" description="Low complexity" evidence="19">
    <location>
        <begin position="202"/>
        <end position="215"/>
    </location>
</feature>
<dbReference type="EMBL" id="CAJPEV010002343">
    <property type="protein sequence ID" value="CAG0896589.1"/>
    <property type="molecule type" value="Genomic_DNA"/>
</dbReference>
<evidence type="ECO:0000256" key="13">
    <source>
        <dbReference type="ARBA" id="ARBA00023232"/>
    </source>
</evidence>
<feature type="binding site" evidence="18">
    <location>
        <position position="937"/>
    </location>
    <ligand>
        <name>Ca(2+)</name>
        <dbReference type="ChEBI" id="CHEBI:29108"/>
    </ligand>
</feature>
<dbReference type="InterPro" id="IPR015377">
    <property type="entry name" value="Fumarylacetoacetase_N"/>
</dbReference>
<evidence type="ECO:0000256" key="3">
    <source>
        <dbReference type="ARBA" id="ARBA00001946"/>
    </source>
</evidence>
<keyword evidence="13" id="KW-0585">Phenylalanine catabolism</keyword>
<evidence type="ECO:0000259" key="21">
    <source>
        <dbReference type="Pfam" id="PF04084"/>
    </source>
</evidence>
<feature type="domain" description="Fumarylacetoacetase N-terminal" evidence="22">
    <location>
        <begin position="763"/>
        <end position="854"/>
    </location>
</feature>
<dbReference type="SUPFAM" id="SSF63433">
    <property type="entry name" value="Fumarylacetoacetate hydrolase, FAH, N-terminal domain"/>
    <property type="match status" value="1"/>
</dbReference>
<evidence type="ECO:0000259" key="20">
    <source>
        <dbReference type="Pfam" id="PF01557"/>
    </source>
</evidence>
<feature type="region of interest" description="Disordered" evidence="19">
    <location>
        <begin position="86"/>
        <end position="180"/>
    </location>
</feature>
<feature type="binding site" evidence="17">
    <location>
        <position position="1086"/>
    </location>
    <ligand>
        <name>substrate</name>
    </ligand>
</feature>
<dbReference type="GO" id="GO:0004334">
    <property type="term" value="F:fumarylacetoacetase activity"/>
    <property type="evidence" value="ECO:0007669"/>
    <property type="project" value="UniProtKB-EC"/>
</dbReference>
<dbReference type="Pfam" id="PF01557">
    <property type="entry name" value="FAA_hydrolase"/>
    <property type="match status" value="1"/>
</dbReference>
<comment type="pathway">
    <text evidence="4">Amino-acid degradation; L-phenylalanine degradation; acetoacetate and fumarate from L-phenylalanine: step 6/6.</text>
</comment>
<keyword evidence="10 18" id="KW-0106">Calcium</keyword>
<sequence>MPNDDGAVHPRNIMKVRTPRSAKKLAEKKILSSVGEEPKRSRIRSRLLEESEEEVSVDEKPKGTSVDVAESSEDLTAMHVFGFRKASSRAEKEMPSGITPSPGKLKDKSKKSPNIIQEEETLQNGDPIGPDMDNGGSLDSVDPASSVTPKAKRSHRLCASGHTRSTKKVSNTTPRAAKSNAQVALGKFFEEMEAGDNIYSCSSLSSKSPETPTSSKKSKKLEAELAEGTTRQSSRKSRHVAPSVTPTTKSGHKLEFETLQETPKSSKSKGKETSRSTKSLRKASATPSAAKNNARIDLQKMWPDIDKEDSGSDSSNAPQKQRSTKKKKTLEEGSAVRRTQQSSKKISFKEEEVNASPPTTPTTKRSRKLGSETPKSSQTKGVRTPRNTKSAKKASVTATPRAVKRETQIALEKMMEEMDSEDSDYSPSSSSEASEPDEVHPKHQPILTSKTILRSRQKLFVRAVENADEYFEAQGSRTLTSDHTLGKVNLSDISMDSMQKHVREGQKHHESELNDIMAELQLSFPKWMFCLSQNFNILLHGLGSKRGLLNLFRKECLSEETHVVINGYFPALTLQHILSTVIEGAFGTQVPQTSVQDQLDFIIEASEAETLYLVINNIDGSTLRSEKTQRALAFLAAARNIHIIASVDHINTALLWDQRMQAQFNWLWIDATTFQPYFKETAFENQLLSKTTGALALSSLRHVFHSLTPNAQGIFILLLKNRLDHTDDPTFGGIILLAPFSLTVGYCLKRCQFGGGDRNVMRKAKKRIGVAIGEHILDLSVVSHLFIGEHLKANRHVFLEDSLNHFMALGSKAWKEARARIQEMLDQNSPLIQDDENLSNKALVKQSDAIMHLPAHIGDYTDFYSSIYHATNLGTMFRGKDNALMPNWKYIPVGYHGRSSSVVVSGTGIHRPNGQMRPKDEEPPTFGPCKLMDFELETAFFVGKASKLGTPIPMQEAEEHIFGMVLMNDWSARDIQKWEYVPLGPFLAKNLGTTISPWIVTMDALKPFLVNDFPQDPKPFPYLQQPSPYSFNISLEVAIQPEGSNEKTVVSRSNARYLYWTMKQQLVHHTITGCNVNPGDLMASGTISGPVTVRVKAIVLDLESVPGRFCLP</sequence>
<organism evidence="23">
    <name type="scientific">Darwinula stevensoni</name>
    <dbReference type="NCBI Taxonomy" id="69355"/>
    <lineage>
        <taxon>Eukaryota</taxon>
        <taxon>Metazoa</taxon>
        <taxon>Ecdysozoa</taxon>
        <taxon>Arthropoda</taxon>
        <taxon>Crustacea</taxon>
        <taxon>Oligostraca</taxon>
        <taxon>Ostracoda</taxon>
        <taxon>Podocopa</taxon>
        <taxon>Podocopida</taxon>
        <taxon>Darwinulocopina</taxon>
        <taxon>Darwinuloidea</taxon>
        <taxon>Darwinulidae</taxon>
        <taxon>Darwinula</taxon>
    </lineage>
</organism>
<feature type="active site" description="Proton acceptor" evidence="16">
    <location>
        <position position="869"/>
    </location>
</feature>
<keyword evidence="12" id="KW-0828">Tyrosine catabolism</keyword>
<evidence type="ECO:0000256" key="14">
    <source>
        <dbReference type="ARBA" id="ARBA00030270"/>
    </source>
</evidence>
<feature type="binding site" evidence="18">
    <location>
        <position position="935"/>
    </location>
    <ligand>
        <name>Ca(2+)</name>
        <dbReference type="ChEBI" id="CHEBI:29108"/>
    </ligand>
</feature>
<evidence type="ECO:0000256" key="16">
    <source>
        <dbReference type="PIRSR" id="PIRSR605959-1"/>
    </source>
</evidence>
<feature type="compositionally biased region" description="Polar residues" evidence="19">
    <location>
        <begin position="168"/>
        <end position="180"/>
    </location>
</feature>
<feature type="compositionally biased region" description="Basic and acidic residues" evidence="19">
    <location>
        <begin position="24"/>
        <end position="40"/>
    </location>
</feature>
<feature type="binding site" evidence="17">
    <location>
        <position position="864"/>
    </location>
    <ligand>
        <name>substrate</name>
    </ligand>
</feature>
<evidence type="ECO:0000256" key="11">
    <source>
        <dbReference type="ARBA" id="ARBA00022842"/>
    </source>
</evidence>
<comment type="cofactor">
    <cofactor evidence="3 18">
        <name>Mg(2+)</name>
        <dbReference type="ChEBI" id="CHEBI:18420"/>
    </cofactor>
</comment>
<keyword evidence="9" id="KW-0378">Hydrolase</keyword>
<evidence type="ECO:0000259" key="22">
    <source>
        <dbReference type="Pfam" id="PF09298"/>
    </source>
</evidence>
<dbReference type="Pfam" id="PF04084">
    <property type="entry name" value="RecA-like_ORC2"/>
    <property type="match status" value="1"/>
</dbReference>
<feature type="domain" description="Origin recognition complex subunit 2 RecA-like" evidence="21">
    <location>
        <begin position="517"/>
        <end position="671"/>
    </location>
</feature>
<proteinExistence type="inferred from homology"/>
<evidence type="ECO:0000256" key="5">
    <source>
        <dbReference type="ARBA" id="ARBA00010211"/>
    </source>
</evidence>
<feature type="region of interest" description="Disordered" evidence="19">
    <location>
        <begin position="1"/>
        <end position="71"/>
    </location>
</feature>
<dbReference type="AlphaFoldDB" id="A0A7R9A8U9"/>
<dbReference type="InterPro" id="IPR005959">
    <property type="entry name" value="Fumarylacetoacetase"/>
</dbReference>
<feature type="binding site" evidence="17">
    <location>
        <position position="976"/>
    </location>
    <ligand>
        <name>substrate</name>
    </ligand>
</feature>
<accession>A0A7R9A8U9</accession>
<feature type="region of interest" description="Disordered" evidence="19">
    <location>
        <begin position="199"/>
        <end position="449"/>
    </location>
</feature>
<evidence type="ECO:0000256" key="2">
    <source>
        <dbReference type="ARBA" id="ARBA00001913"/>
    </source>
</evidence>
<feature type="compositionally biased region" description="Polar residues" evidence="19">
    <location>
        <begin position="373"/>
        <end position="388"/>
    </location>
</feature>
<feature type="binding site" evidence="18">
    <location>
        <position position="993"/>
    </location>
    <ligand>
        <name>Mg(2+)</name>
        <dbReference type="ChEBI" id="CHEBI:18420"/>
    </ligand>
</feature>
<evidence type="ECO:0000256" key="18">
    <source>
        <dbReference type="PIRSR" id="PIRSR605959-3"/>
    </source>
</evidence>
<feature type="compositionally biased region" description="Polar residues" evidence="19">
    <location>
        <begin position="312"/>
        <end position="321"/>
    </location>
</feature>
<dbReference type="GO" id="GO:0046872">
    <property type="term" value="F:metal ion binding"/>
    <property type="evidence" value="ECO:0007669"/>
    <property type="project" value="UniProtKB-KW"/>
</dbReference>
<dbReference type="UniPathway" id="UPA00139">
    <property type="reaction ID" value="UER00341"/>
</dbReference>
<evidence type="ECO:0000256" key="8">
    <source>
        <dbReference type="ARBA" id="ARBA00022723"/>
    </source>
</evidence>
<feature type="binding site" evidence="17">
    <location>
        <position position="878"/>
    </location>
    <ligand>
        <name>substrate</name>
    </ligand>
</feature>
<dbReference type="InterPro" id="IPR036663">
    <property type="entry name" value="Fumarylacetoacetase_C_sf"/>
</dbReference>
<dbReference type="GO" id="GO:0006572">
    <property type="term" value="P:L-tyrosine catabolic process"/>
    <property type="evidence" value="ECO:0007669"/>
    <property type="project" value="UniProtKB-KW"/>
</dbReference>
<dbReference type="InterPro" id="IPR036462">
    <property type="entry name" value="Fumarylacetoacetase_N_sf"/>
</dbReference>
<keyword evidence="8 18" id="KW-0479">Metal-binding</keyword>
<evidence type="ECO:0000313" key="23">
    <source>
        <dbReference type="EMBL" id="CAD7249528.1"/>
    </source>
</evidence>
<dbReference type="Proteomes" id="UP000677054">
    <property type="component" value="Unassembled WGS sequence"/>
</dbReference>
<reference evidence="23" key="1">
    <citation type="submission" date="2020-11" db="EMBL/GenBank/DDBJ databases">
        <authorList>
            <person name="Tran Van P."/>
        </authorList>
    </citation>
    <scope>NUCLEOTIDE SEQUENCE</scope>
</reference>
<dbReference type="GO" id="GO:0006559">
    <property type="term" value="P:L-phenylalanine catabolic process"/>
    <property type="evidence" value="ECO:0007669"/>
    <property type="project" value="UniProtKB-UniPathway"/>
</dbReference>
<evidence type="ECO:0000256" key="6">
    <source>
        <dbReference type="ARBA" id="ARBA00012094"/>
    </source>
</evidence>
<dbReference type="InterPro" id="IPR056772">
    <property type="entry name" value="RecA-like_ORC2"/>
</dbReference>
<evidence type="ECO:0000256" key="12">
    <source>
        <dbReference type="ARBA" id="ARBA00022878"/>
    </source>
</evidence>
<evidence type="ECO:0000256" key="10">
    <source>
        <dbReference type="ARBA" id="ARBA00022837"/>
    </source>
</evidence>
<keyword evidence="24" id="KW-1185">Reference proteome</keyword>